<dbReference type="GO" id="GO:0008379">
    <property type="term" value="F:thioredoxin peroxidase activity"/>
    <property type="evidence" value="ECO:0007669"/>
    <property type="project" value="InterPro"/>
</dbReference>
<protein>
    <recommendedName>
        <fullName evidence="3">glutaredoxin-dependent peroxiredoxin</fullName>
        <ecNumber evidence="3">1.11.1.25</ecNumber>
    </recommendedName>
    <alternativeName>
        <fullName evidence="7">Glutaredoxin-dependent peroxiredoxin</fullName>
    </alternativeName>
</protein>
<dbReference type="InterPro" id="IPR037944">
    <property type="entry name" value="PRX5-like"/>
</dbReference>
<dbReference type="OrthoDB" id="1882547at2759"/>
<evidence type="ECO:0000256" key="2">
    <source>
        <dbReference type="ARBA" id="ARBA00010505"/>
    </source>
</evidence>
<accession>A0A8K0INN9</accession>
<dbReference type="AlphaFoldDB" id="A0A8K0INN9"/>
<dbReference type="GO" id="GO:0045454">
    <property type="term" value="P:cell redox homeostasis"/>
    <property type="evidence" value="ECO:0007669"/>
    <property type="project" value="TreeGrafter"/>
</dbReference>
<keyword evidence="11" id="KW-1185">Reference proteome</keyword>
<keyword evidence="6" id="KW-0560">Oxidoreductase</keyword>
<dbReference type="PANTHER" id="PTHR10430:SF16">
    <property type="entry name" value="PEROXIREDOXIN-5, MITOCHONDRIAL"/>
    <property type="match status" value="1"/>
</dbReference>
<comment type="caution">
    <text evidence="10">The sequence shown here is derived from an EMBL/GenBank/DDBJ whole genome shotgun (WGS) entry which is preliminary data.</text>
</comment>
<gene>
    <name evidence="10" type="ORF">COCNU_11G003940</name>
</gene>
<dbReference type="InterPro" id="IPR036249">
    <property type="entry name" value="Thioredoxin-like_sf"/>
</dbReference>
<reference evidence="10" key="1">
    <citation type="journal article" date="2017" name="Gigascience">
        <title>The genome draft of coconut (Cocos nucifera).</title>
        <authorList>
            <person name="Xiao Y."/>
            <person name="Xu P."/>
            <person name="Fan H."/>
            <person name="Baudouin L."/>
            <person name="Xia W."/>
            <person name="Bocs S."/>
            <person name="Xu J."/>
            <person name="Li Q."/>
            <person name="Guo A."/>
            <person name="Zhou L."/>
            <person name="Li J."/>
            <person name="Wu Y."/>
            <person name="Ma Z."/>
            <person name="Armero A."/>
            <person name="Issali A.E."/>
            <person name="Liu N."/>
            <person name="Peng M."/>
            <person name="Yang Y."/>
        </authorList>
    </citation>
    <scope>NUCLEOTIDE SEQUENCE</scope>
    <source>
        <tissue evidence="10">Spear leaf of Hainan Tall coconut</tissue>
    </source>
</reference>
<sequence length="288" mass="29589">MAASVNNIAATFAAASGFPSSSSSSPPPQSSSSSPAAPSTVAFSASLSTGAARRIIASWNPHSSLPRSHLSTLVELYGRPGPRPQPLLRPPRAAVVAPSPVTVSLGGRLPEATLSYLDRSGAVRTVSLSDLTRARKAVIMAVSGAFAPPPRRPWWRRGGGGGSAAAIRLSPERLVKEAGEMRAKGGGAAGTVLVACVAANDVFVMRAWGEKLGAAEGGVMMLSDTKAQMTRALGMVLDVGMAEGFGIHSDGYVIAVGNGIVKGLFLNHYDGRTGDSATAFDDVLRVLR</sequence>
<dbReference type="InterPro" id="IPR013740">
    <property type="entry name" value="Redoxin"/>
</dbReference>
<evidence type="ECO:0000256" key="4">
    <source>
        <dbReference type="ARBA" id="ARBA00022559"/>
    </source>
</evidence>
<feature type="region of interest" description="Disordered" evidence="8">
    <location>
        <begin position="16"/>
        <end position="39"/>
    </location>
</feature>
<comment type="similarity">
    <text evidence="2">Belongs to the peroxiredoxin family. Prx5 subfamily.</text>
</comment>
<reference evidence="10" key="2">
    <citation type="submission" date="2019-07" db="EMBL/GenBank/DDBJ databases">
        <authorList>
            <person name="Yang Y."/>
            <person name="Bocs S."/>
            <person name="Baudouin L."/>
        </authorList>
    </citation>
    <scope>NUCLEOTIDE SEQUENCE</scope>
    <source>
        <tissue evidence="10">Spear leaf of Hainan Tall coconut</tissue>
    </source>
</reference>
<evidence type="ECO:0000256" key="5">
    <source>
        <dbReference type="ARBA" id="ARBA00022862"/>
    </source>
</evidence>
<organism evidence="10 11">
    <name type="scientific">Cocos nucifera</name>
    <name type="common">Coconut palm</name>
    <dbReference type="NCBI Taxonomy" id="13894"/>
    <lineage>
        <taxon>Eukaryota</taxon>
        <taxon>Viridiplantae</taxon>
        <taxon>Streptophyta</taxon>
        <taxon>Embryophyta</taxon>
        <taxon>Tracheophyta</taxon>
        <taxon>Spermatophyta</taxon>
        <taxon>Magnoliopsida</taxon>
        <taxon>Liliopsida</taxon>
        <taxon>Arecaceae</taxon>
        <taxon>Arecoideae</taxon>
        <taxon>Cocoseae</taxon>
        <taxon>Attaleinae</taxon>
        <taxon>Cocos</taxon>
    </lineage>
</organism>
<dbReference type="GO" id="GO:0034599">
    <property type="term" value="P:cellular response to oxidative stress"/>
    <property type="evidence" value="ECO:0007669"/>
    <property type="project" value="InterPro"/>
</dbReference>
<comment type="catalytic activity">
    <reaction evidence="1">
        <text>[glutaredoxin]-dithiol + a hydroperoxide = [glutaredoxin]-disulfide + an alcohol + H2O</text>
        <dbReference type="Rhea" id="RHEA:62624"/>
        <dbReference type="Rhea" id="RHEA-COMP:10729"/>
        <dbReference type="Rhea" id="RHEA-COMP:10730"/>
        <dbReference type="ChEBI" id="CHEBI:15377"/>
        <dbReference type="ChEBI" id="CHEBI:29950"/>
        <dbReference type="ChEBI" id="CHEBI:30879"/>
        <dbReference type="ChEBI" id="CHEBI:35924"/>
        <dbReference type="ChEBI" id="CHEBI:50058"/>
        <dbReference type="EC" id="1.11.1.25"/>
    </reaction>
</comment>
<dbReference type="EMBL" id="CM017882">
    <property type="protein sequence ID" value="KAG1363567.1"/>
    <property type="molecule type" value="Genomic_DNA"/>
</dbReference>
<name>A0A8K0INN9_COCNU</name>
<keyword evidence="4" id="KW-0575">Peroxidase</keyword>
<dbReference type="SUPFAM" id="SSF52833">
    <property type="entry name" value="Thioredoxin-like"/>
    <property type="match status" value="1"/>
</dbReference>
<dbReference type="GO" id="GO:0005737">
    <property type="term" value="C:cytoplasm"/>
    <property type="evidence" value="ECO:0007669"/>
    <property type="project" value="TreeGrafter"/>
</dbReference>
<dbReference type="Proteomes" id="UP000797356">
    <property type="component" value="Chromosome 11"/>
</dbReference>
<proteinExistence type="inferred from homology"/>
<feature type="domain" description="Redoxin" evidence="9">
    <location>
        <begin position="108"/>
        <end position="266"/>
    </location>
</feature>
<keyword evidence="5" id="KW-0049">Antioxidant</keyword>
<evidence type="ECO:0000313" key="11">
    <source>
        <dbReference type="Proteomes" id="UP000797356"/>
    </source>
</evidence>
<evidence type="ECO:0000256" key="8">
    <source>
        <dbReference type="SAM" id="MobiDB-lite"/>
    </source>
</evidence>
<dbReference type="PANTHER" id="PTHR10430">
    <property type="entry name" value="PEROXIREDOXIN"/>
    <property type="match status" value="1"/>
</dbReference>
<evidence type="ECO:0000256" key="6">
    <source>
        <dbReference type="ARBA" id="ARBA00023002"/>
    </source>
</evidence>
<evidence type="ECO:0000259" key="9">
    <source>
        <dbReference type="Pfam" id="PF08534"/>
    </source>
</evidence>
<evidence type="ECO:0000256" key="7">
    <source>
        <dbReference type="ARBA" id="ARBA00031688"/>
    </source>
</evidence>
<dbReference type="GO" id="GO:0042744">
    <property type="term" value="P:hydrogen peroxide catabolic process"/>
    <property type="evidence" value="ECO:0007669"/>
    <property type="project" value="TreeGrafter"/>
</dbReference>
<evidence type="ECO:0000256" key="1">
    <source>
        <dbReference type="ARBA" id="ARBA00001711"/>
    </source>
</evidence>
<dbReference type="Pfam" id="PF08534">
    <property type="entry name" value="Redoxin"/>
    <property type="match status" value="1"/>
</dbReference>
<dbReference type="EC" id="1.11.1.25" evidence="3"/>
<dbReference type="Gene3D" id="3.40.30.10">
    <property type="entry name" value="Glutaredoxin"/>
    <property type="match status" value="1"/>
</dbReference>
<evidence type="ECO:0000256" key="3">
    <source>
        <dbReference type="ARBA" id="ARBA00013016"/>
    </source>
</evidence>
<evidence type="ECO:0000313" key="10">
    <source>
        <dbReference type="EMBL" id="KAG1363567.1"/>
    </source>
</evidence>